<dbReference type="EC" id="3.4.11.5" evidence="4"/>
<feature type="domain" description="AB hydrolase-1" evidence="12">
    <location>
        <begin position="80"/>
        <end position="346"/>
    </location>
</feature>
<dbReference type="RefSeq" id="WP_184252714.1">
    <property type="nucleotide sequence ID" value="NZ_JACHIO010000002.1"/>
</dbReference>
<evidence type="ECO:0000259" key="12">
    <source>
        <dbReference type="Pfam" id="PF00561"/>
    </source>
</evidence>
<dbReference type="PANTHER" id="PTHR43722">
    <property type="entry name" value="PROLINE IMINOPEPTIDASE"/>
    <property type="match status" value="1"/>
</dbReference>
<evidence type="ECO:0000256" key="6">
    <source>
        <dbReference type="ARBA" id="ARBA00022438"/>
    </source>
</evidence>
<dbReference type="Proteomes" id="UP000584867">
    <property type="component" value="Unassembled WGS sequence"/>
</dbReference>
<keyword evidence="7" id="KW-0963">Cytoplasm</keyword>
<dbReference type="InterPro" id="IPR002410">
    <property type="entry name" value="Peptidase_S33"/>
</dbReference>
<evidence type="ECO:0000256" key="8">
    <source>
        <dbReference type="ARBA" id="ARBA00022670"/>
    </source>
</evidence>
<organism evidence="13 14">
    <name type="scientific">Granulicella mallensis</name>
    <dbReference type="NCBI Taxonomy" id="940614"/>
    <lineage>
        <taxon>Bacteria</taxon>
        <taxon>Pseudomonadati</taxon>
        <taxon>Acidobacteriota</taxon>
        <taxon>Terriglobia</taxon>
        <taxon>Terriglobales</taxon>
        <taxon>Acidobacteriaceae</taxon>
        <taxon>Granulicella</taxon>
    </lineage>
</organism>
<evidence type="ECO:0000256" key="2">
    <source>
        <dbReference type="ARBA" id="ARBA00004496"/>
    </source>
</evidence>
<dbReference type="AlphaFoldDB" id="A0A7W7ZM27"/>
<dbReference type="Pfam" id="PF00561">
    <property type="entry name" value="Abhydrolase_1"/>
    <property type="match status" value="1"/>
</dbReference>
<comment type="similarity">
    <text evidence="3">Belongs to the peptidase S33 family.</text>
</comment>
<dbReference type="EMBL" id="JACHIO010000002">
    <property type="protein sequence ID" value="MBB5062218.1"/>
    <property type="molecule type" value="Genomic_DNA"/>
</dbReference>
<evidence type="ECO:0000256" key="1">
    <source>
        <dbReference type="ARBA" id="ARBA00001585"/>
    </source>
</evidence>
<dbReference type="InterPro" id="IPR000073">
    <property type="entry name" value="AB_hydrolase_1"/>
</dbReference>
<evidence type="ECO:0000256" key="9">
    <source>
        <dbReference type="ARBA" id="ARBA00022801"/>
    </source>
</evidence>
<keyword evidence="8" id="KW-0645">Protease</keyword>
<evidence type="ECO:0000256" key="11">
    <source>
        <dbReference type="SAM" id="SignalP"/>
    </source>
</evidence>
<evidence type="ECO:0000256" key="5">
    <source>
        <dbReference type="ARBA" id="ARBA00021843"/>
    </source>
</evidence>
<gene>
    <name evidence="13" type="ORF">HDF15_000545</name>
</gene>
<protein>
    <recommendedName>
        <fullName evidence="5">Proline iminopeptidase</fullName>
        <ecNumber evidence="4">3.4.11.5</ecNumber>
    </recommendedName>
    <alternativeName>
        <fullName evidence="10">Prolyl aminopeptidase</fullName>
    </alternativeName>
</protein>
<dbReference type="InterPro" id="IPR005944">
    <property type="entry name" value="Pro_iminopeptidase"/>
</dbReference>
<dbReference type="PRINTS" id="PR00793">
    <property type="entry name" value="PROAMNOPTASE"/>
</dbReference>
<dbReference type="GO" id="GO:0005737">
    <property type="term" value="C:cytoplasm"/>
    <property type="evidence" value="ECO:0007669"/>
    <property type="project" value="UniProtKB-SubCell"/>
</dbReference>
<accession>A0A7W7ZM27</accession>
<evidence type="ECO:0000256" key="10">
    <source>
        <dbReference type="ARBA" id="ARBA00029605"/>
    </source>
</evidence>
<feature type="chain" id="PRO_5030646727" description="Proline iminopeptidase" evidence="11">
    <location>
        <begin position="38"/>
        <end position="367"/>
    </location>
</feature>
<dbReference type="InterPro" id="IPR029058">
    <property type="entry name" value="AB_hydrolase_fold"/>
</dbReference>
<comment type="caution">
    <text evidence="13">The sequence shown here is derived from an EMBL/GenBank/DDBJ whole genome shotgun (WGS) entry which is preliminary data.</text>
</comment>
<dbReference type="GO" id="GO:0004177">
    <property type="term" value="F:aminopeptidase activity"/>
    <property type="evidence" value="ECO:0007669"/>
    <property type="project" value="UniProtKB-KW"/>
</dbReference>
<proteinExistence type="inferred from homology"/>
<dbReference type="PANTHER" id="PTHR43722:SF1">
    <property type="entry name" value="PROLINE IMINOPEPTIDASE"/>
    <property type="match status" value="1"/>
</dbReference>
<dbReference type="Gene3D" id="3.40.50.1820">
    <property type="entry name" value="alpha/beta hydrolase"/>
    <property type="match status" value="1"/>
</dbReference>
<evidence type="ECO:0000313" key="14">
    <source>
        <dbReference type="Proteomes" id="UP000584867"/>
    </source>
</evidence>
<reference evidence="13 14" key="1">
    <citation type="submission" date="2020-08" db="EMBL/GenBank/DDBJ databases">
        <title>Genomic Encyclopedia of Type Strains, Phase IV (KMG-V): Genome sequencing to study the core and pangenomes of soil and plant-associated prokaryotes.</title>
        <authorList>
            <person name="Whitman W."/>
        </authorList>
    </citation>
    <scope>NUCLEOTIDE SEQUENCE [LARGE SCALE GENOMIC DNA]</scope>
    <source>
        <strain evidence="13 14">X5P3</strain>
    </source>
</reference>
<evidence type="ECO:0000256" key="3">
    <source>
        <dbReference type="ARBA" id="ARBA00010088"/>
    </source>
</evidence>
<dbReference type="SUPFAM" id="SSF53474">
    <property type="entry name" value="alpha/beta-Hydrolases"/>
    <property type="match status" value="1"/>
</dbReference>
<keyword evidence="6" id="KW-0031">Aminopeptidase</keyword>
<sequence>MNYKGIHNPLRWETCRMFCLRLAIVSLLFTISVAASAQIQNLRADAALVPASGHVAEQMFVQIGGIPQWITIKGENRDNPVVLFLHGGPGDVLSPYSDSMFAGWDKYFTLVQWDQRGAGRTFTKNGTTIEPTMTVERMAQDGIEVAEYLVEHLHKKKIIILGSSWGSILGVYIAHARPDLFYAYVGVAQIVNSQQGVSAGYARVLEMARKDGNQQAITALTGIGSPPWHSVLKWPVYRKWESIYQAKLVTAPPASATISPEYASSQEQAQYAAADDFSFMHFWGATLSGPLMKVDLLALGTTFAIPMFFIHGQEDLTAPPELAKAYFDRIHAPLKQFYLVPGTGHEDSARSLVLIKKVLSEQVRPLT</sequence>
<dbReference type="GO" id="GO:0006508">
    <property type="term" value="P:proteolysis"/>
    <property type="evidence" value="ECO:0007669"/>
    <property type="project" value="UniProtKB-KW"/>
</dbReference>
<comment type="catalytic activity">
    <reaction evidence="1">
        <text>Release of N-terminal proline from a peptide.</text>
        <dbReference type="EC" id="3.4.11.5"/>
    </reaction>
</comment>
<comment type="subcellular location">
    <subcellularLocation>
        <location evidence="2">Cytoplasm</location>
    </subcellularLocation>
</comment>
<evidence type="ECO:0000256" key="4">
    <source>
        <dbReference type="ARBA" id="ARBA00012568"/>
    </source>
</evidence>
<feature type="signal peptide" evidence="11">
    <location>
        <begin position="1"/>
        <end position="37"/>
    </location>
</feature>
<name>A0A7W7ZM27_9BACT</name>
<evidence type="ECO:0000256" key="7">
    <source>
        <dbReference type="ARBA" id="ARBA00022490"/>
    </source>
</evidence>
<keyword evidence="11" id="KW-0732">Signal</keyword>
<keyword evidence="9" id="KW-0378">Hydrolase</keyword>
<evidence type="ECO:0000313" key="13">
    <source>
        <dbReference type="EMBL" id="MBB5062218.1"/>
    </source>
</evidence>